<dbReference type="InterPro" id="IPR013087">
    <property type="entry name" value="Znf_C2H2_type"/>
</dbReference>
<reference evidence="3" key="1">
    <citation type="submission" date="2023-10" db="EMBL/GenBank/DDBJ databases">
        <authorList>
            <person name="Chen Y."/>
            <person name="Shah S."/>
            <person name="Dougan E. K."/>
            <person name="Thang M."/>
            <person name="Chan C."/>
        </authorList>
    </citation>
    <scope>NUCLEOTIDE SEQUENCE [LARGE SCALE GENOMIC DNA]</scope>
</reference>
<proteinExistence type="predicted"/>
<feature type="compositionally biased region" description="Low complexity" evidence="1">
    <location>
        <begin position="801"/>
        <end position="823"/>
    </location>
</feature>
<evidence type="ECO:0000256" key="1">
    <source>
        <dbReference type="SAM" id="MobiDB-lite"/>
    </source>
</evidence>
<name>A0ABN9TYC1_9DINO</name>
<feature type="compositionally biased region" description="Low complexity" evidence="1">
    <location>
        <begin position="831"/>
        <end position="845"/>
    </location>
</feature>
<gene>
    <name evidence="3" type="ORF">PCOR1329_LOCUS43219</name>
</gene>
<evidence type="ECO:0000313" key="3">
    <source>
        <dbReference type="EMBL" id="CAK0850940.1"/>
    </source>
</evidence>
<protein>
    <recommendedName>
        <fullName evidence="2">C2H2-type domain-containing protein</fullName>
    </recommendedName>
</protein>
<dbReference type="PROSITE" id="PS00028">
    <property type="entry name" value="ZINC_FINGER_C2H2_1"/>
    <property type="match status" value="1"/>
</dbReference>
<accession>A0ABN9TYC1</accession>
<organism evidence="3 4">
    <name type="scientific">Prorocentrum cordatum</name>
    <dbReference type="NCBI Taxonomy" id="2364126"/>
    <lineage>
        <taxon>Eukaryota</taxon>
        <taxon>Sar</taxon>
        <taxon>Alveolata</taxon>
        <taxon>Dinophyceae</taxon>
        <taxon>Prorocentrales</taxon>
        <taxon>Prorocentraceae</taxon>
        <taxon>Prorocentrum</taxon>
    </lineage>
</organism>
<feature type="region of interest" description="Disordered" evidence="1">
    <location>
        <begin position="572"/>
        <end position="604"/>
    </location>
</feature>
<sequence>MAVSKLHCDLMRKVGHYVQAQWEEHGRFIAGNTGYEAAHYQSVKSSHPAFPIFMYSLGIIPALSNGAQVNLWGTPDPLCLALLNVNHSQSRKSRLTNLAEDCIGYADKQCMKRNRLVFEAKAVFLKDLEKAKKRRAGGDGAAVQDADTLPAQGAADEPTEPSYPSFPGIWSLAFLGGTIERVRERCAGDYRLVRQTKIVQKLPALSPEWVNRELSDLDEAEKALATSPGMQGRIWFGQALVYDEVYQFLQDLSILDKPNEKKASEGPGSGQTPLAGRFNRLAQCGKSDHETKSNGAHGGRDCLPVSTTILGNFHPTPAIEMLRGDRGDHGCQAKARLLVCTGLPVQPHEQYEEIEGLPSRSNWVPVPKTIWGSIGCGKAFISATAFRSHFMPDDEGEDEDEGEEVDIPEYVPSVHGVTHTLPDGVDVPVRMKYEQGVYVPQWNLPKRDIEIPDRLNLGKRAEVLVEHCSQKGPRCTLELSDKARGAFLSYSTYYNMLVKKARDENDADKGAEHGIGPWKLGMLASGLFLADVMWGQVPQVHRELPWVIEDEHFERAFRLSGSLDGIRASQKVPLASGGGGGQRSTRGARGVQGAPLWGPTGPKWPQNGAKSFGISCQWLIRHPRGIRDAFREDMSILDPVVPPTELQAADLEDAVFRAGDKDVDGITAVANVKTTEIARRMLLKPVKTGEEGTSPYRTKTHQVFGLFTGKEQRERQIPKIGVAVFREIARSCPSVLGKWDDEEDALEVYLVEEPSQDYRETLRKFANMEAEVLSEKISKSGLDPRGSRRRSREGRGGARGLGRAMGLQRAARRPAAAPATRARCVVKKPAGKSAARKPAGAAARATKMPPMRKVSVKKARHGDIVALMKEEATEWLRKLTDGDVGEGEDGLECPFCGLAVTRMRCARDHARLHVSGKLCLSATMEDDETWVTHPKIAAIIRALHDHDVLTGGSALGNYASRAKKLICEWVGFSAQRGARASIYTVMGNRDVNVSLVFTADGPAFWALGDPRLEDCRRLENHYYTQGFANAYARKLLDAGGVCHVAFRALSSAWLEKGCQVTQLANRHSSTMTALACDVMESLAMKNFVGQLKSSLAPLGGFRSLSLDATYKIAYKVVGRSSLDKHNVITVLGFHGEVLALAPSCAERPDSFGGAADQAVPMAYRSKVEHVALDVTNQKVLLEMRGMFPNVIGISLTHVLRAIMGKFSVRDTTRRHEVMFDGTNPPQQTAAERTRVQHIVDGDISLARATKTLKEMDPSRPMKTRAEFCGLLAALVVVYPERLDARYSKTTLREQFIAACQPNRCEWLFNNLRYRARLTPSETALLGTGTTRNEQVHSCLKACFHDVITVSERVFAAELSTWGAAELAMAQRALSTRTTARVRHADMRPFTAMSATIFGGTEWGAHLAAPQTCIACEAAPPVPARRRQGPSSQQAAVYQHIKATAGAGERMSVFDLSTKKRRT</sequence>
<feature type="region of interest" description="Disordered" evidence="1">
    <location>
        <begin position="776"/>
        <end position="851"/>
    </location>
</feature>
<keyword evidence="4" id="KW-1185">Reference proteome</keyword>
<feature type="domain" description="C2H2-type" evidence="2">
    <location>
        <begin position="893"/>
        <end position="913"/>
    </location>
</feature>
<comment type="caution">
    <text evidence="3">The sequence shown here is derived from an EMBL/GenBank/DDBJ whole genome shotgun (WGS) entry which is preliminary data.</text>
</comment>
<dbReference type="Proteomes" id="UP001189429">
    <property type="component" value="Unassembled WGS sequence"/>
</dbReference>
<evidence type="ECO:0000259" key="2">
    <source>
        <dbReference type="PROSITE" id="PS00028"/>
    </source>
</evidence>
<dbReference type="EMBL" id="CAUYUJ010015191">
    <property type="protein sequence ID" value="CAK0850940.1"/>
    <property type="molecule type" value="Genomic_DNA"/>
</dbReference>
<feature type="region of interest" description="Disordered" evidence="1">
    <location>
        <begin position="136"/>
        <end position="162"/>
    </location>
</feature>
<evidence type="ECO:0000313" key="4">
    <source>
        <dbReference type="Proteomes" id="UP001189429"/>
    </source>
</evidence>